<keyword evidence="2" id="KW-0808">Transferase</keyword>
<evidence type="ECO:0000256" key="5">
    <source>
        <dbReference type="ARBA" id="ARBA00022840"/>
    </source>
</evidence>
<evidence type="ECO:0000259" key="6">
    <source>
        <dbReference type="Pfam" id="PF00069"/>
    </source>
</evidence>
<reference evidence="8" key="1">
    <citation type="journal article" date="2015" name="Proc. Natl. Acad. Sci. U.S.A.">
        <title>Genome sequencing of adzuki bean (Vigna angularis) provides insight into high starch and low fat accumulation and domestication.</title>
        <authorList>
            <person name="Yang K."/>
            <person name="Tian Z."/>
            <person name="Chen C."/>
            <person name="Luo L."/>
            <person name="Zhao B."/>
            <person name="Wang Z."/>
            <person name="Yu L."/>
            <person name="Li Y."/>
            <person name="Sun Y."/>
            <person name="Li W."/>
            <person name="Chen Y."/>
            <person name="Li Y."/>
            <person name="Zhang Y."/>
            <person name="Ai D."/>
            <person name="Zhao J."/>
            <person name="Shang C."/>
            <person name="Ma Y."/>
            <person name="Wu B."/>
            <person name="Wang M."/>
            <person name="Gao L."/>
            <person name="Sun D."/>
            <person name="Zhang P."/>
            <person name="Guo F."/>
            <person name="Wang W."/>
            <person name="Li Y."/>
            <person name="Wang J."/>
            <person name="Varshney R.K."/>
            <person name="Wang J."/>
            <person name="Ling H.Q."/>
            <person name="Wan P."/>
        </authorList>
    </citation>
    <scope>NUCLEOTIDE SEQUENCE</scope>
    <source>
        <strain evidence="8">cv. Jingnong 6</strain>
    </source>
</reference>
<dbReference type="EMBL" id="CM003372">
    <property type="protein sequence ID" value="KOM34429.1"/>
    <property type="molecule type" value="Genomic_DNA"/>
</dbReference>
<keyword evidence="4" id="KW-0418">Kinase</keyword>
<accession>A0A0L9TW68</accession>
<organism evidence="7 8">
    <name type="scientific">Phaseolus angularis</name>
    <name type="common">Azuki bean</name>
    <name type="synonym">Vigna angularis</name>
    <dbReference type="NCBI Taxonomy" id="3914"/>
    <lineage>
        <taxon>Eukaryota</taxon>
        <taxon>Viridiplantae</taxon>
        <taxon>Streptophyta</taxon>
        <taxon>Embryophyta</taxon>
        <taxon>Tracheophyta</taxon>
        <taxon>Spermatophyta</taxon>
        <taxon>Magnoliopsida</taxon>
        <taxon>eudicotyledons</taxon>
        <taxon>Gunneridae</taxon>
        <taxon>Pentapetalae</taxon>
        <taxon>rosids</taxon>
        <taxon>fabids</taxon>
        <taxon>Fabales</taxon>
        <taxon>Fabaceae</taxon>
        <taxon>Papilionoideae</taxon>
        <taxon>50 kb inversion clade</taxon>
        <taxon>NPAAA clade</taxon>
        <taxon>indigoferoid/millettioid clade</taxon>
        <taxon>Phaseoleae</taxon>
        <taxon>Vigna</taxon>
    </lineage>
</organism>
<dbReference type="Pfam" id="PF00069">
    <property type="entry name" value="Pkinase"/>
    <property type="match status" value="1"/>
</dbReference>
<dbReference type="AlphaFoldDB" id="A0A0L9TW68"/>
<evidence type="ECO:0000256" key="2">
    <source>
        <dbReference type="ARBA" id="ARBA00022679"/>
    </source>
</evidence>
<dbReference type="Proteomes" id="UP000053144">
    <property type="component" value="Chromosome 2"/>
</dbReference>
<feature type="domain" description="Protein kinase" evidence="6">
    <location>
        <begin position="28"/>
        <end position="84"/>
    </location>
</feature>
<keyword evidence="5" id="KW-0067">ATP-binding</keyword>
<dbReference type="GO" id="GO:0005524">
    <property type="term" value="F:ATP binding"/>
    <property type="evidence" value="ECO:0007669"/>
    <property type="project" value="UniProtKB-KW"/>
</dbReference>
<dbReference type="Gramene" id="KOM34429">
    <property type="protein sequence ID" value="KOM34429"/>
    <property type="gene ID" value="LR48_Vigan02g057900"/>
</dbReference>
<dbReference type="InterPro" id="IPR011009">
    <property type="entry name" value="Kinase-like_dom_sf"/>
</dbReference>
<dbReference type="InterPro" id="IPR000719">
    <property type="entry name" value="Prot_kinase_dom"/>
</dbReference>
<keyword evidence="1" id="KW-0723">Serine/threonine-protein kinase</keyword>
<dbReference type="InterPro" id="IPR030616">
    <property type="entry name" value="Aur-like"/>
</dbReference>
<dbReference type="GO" id="GO:0004674">
    <property type="term" value="F:protein serine/threonine kinase activity"/>
    <property type="evidence" value="ECO:0007669"/>
    <property type="project" value="UniProtKB-KW"/>
</dbReference>
<dbReference type="STRING" id="3914.A0A0L9TW68"/>
<evidence type="ECO:0000256" key="3">
    <source>
        <dbReference type="ARBA" id="ARBA00022741"/>
    </source>
</evidence>
<name>A0A0L9TW68_PHAAN</name>
<protein>
    <recommendedName>
        <fullName evidence="6">Protein kinase domain-containing protein</fullName>
    </recommendedName>
</protein>
<evidence type="ECO:0000313" key="8">
    <source>
        <dbReference type="Proteomes" id="UP000053144"/>
    </source>
</evidence>
<keyword evidence="3" id="KW-0547">Nucleotide-binding</keyword>
<evidence type="ECO:0000256" key="4">
    <source>
        <dbReference type="ARBA" id="ARBA00022777"/>
    </source>
</evidence>
<dbReference type="SUPFAM" id="SSF56112">
    <property type="entry name" value="Protein kinase-like (PK-like)"/>
    <property type="match status" value="1"/>
</dbReference>
<sequence>MVVLRLVDSDVKPAMGFIYEEMDCAKEKIRSNFNNIKKRIMKVDLSFPSNPSVSLDAKSLISRLLVKDSSRRLSLQKIMEHPWIVKNADFSGICL</sequence>
<dbReference type="Gene3D" id="1.10.510.10">
    <property type="entry name" value="Transferase(Phosphotransferase) domain 1"/>
    <property type="match status" value="1"/>
</dbReference>
<proteinExistence type="predicted"/>
<evidence type="ECO:0000256" key="1">
    <source>
        <dbReference type="ARBA" id="ARBA00022527"/>
    </source>
</evidence>
<evidence type="ECO:0000313" key="7">
    <source>
        <dbReference type="EMBL" id="KOM34429.1"/>
    </source>
</evidence>
<gene>
    <name evidence="7" type="ORF">LR48_Vigan02g057900</name>
</gene>
<dbReference type="PANTHER" id="PTHR24350">
    <property type="entry name" value="SERINE/THREONINE-PROTEIN KINASE IAL-RELATED"/>
    <property type="match status" value="1"/>
</dbReference>